<dbReference type="PANTHER" id="PTHR30194:SF3">
    <property type="entry name" value="CROSSOVER JUNCTION ENDODEOXYRIBONUCLEASE RUVC"/>
    <property type="match status" value="1"/>
</dbReference>
<dbReference type="InterPro" id="IPR012337">
    <property type="entry name" value="RNaseH-like_sf"/>
</dbReference>
<feature type="binding site" evidence="12">
    <location>
        <position position="7"/>
    </location>
    <ligand>
        <name>Mg(2+)</name>
        <dbReference type="ChEBI" id="CHEBI:18420"/>
        <label>1</label>
    </ligand>
</feature>
<evidence type="ECO:0000256" key="8">
    <source>
        <dbReference type="ARBA" id="ARBA00022842"/>
    </source>
</evidence>
<comment type="function">
    <text evidence="12">The RuvA-RuvB-RuvC complex processes Holliday junction (HJ) DNA during genetic recombination and DNA repair. Endonuclease that resolves HJ intermediates. Cleaves cruciform DNA by making single-stranded nicks across the HJ at symmetrical positions within the homologous arms, yielding a 5'-phosphate and a 3'-hydroxyl group; requires a central core of homology in the junction. The consensus cleavage sequence is 5'-(A/T)TT(C/G)-3'. Cleavage occurs on the 3'-side of the TT dinucleotide at the point of strand exchange. HJ branch migration catalyzed by RuvA-RuvB allows RuvC to scan DNA until it finds its consensus sequence, where it cleaves and resolves the cruciform DNA.</text>
</comment>
<dbReference type="HAMAP" id="MF_00034">
    <property type="entry name" value="RuvC"/>
    <property type="match status" value="1"/>
</dbReference>
<dbReference type="CDD" id="cd16962">
    <property type="entry name" value="RuvC"/>
    <property type="match status" value="1"/>
</dbReference>
<keyword evidence="9 12" id="KW-0238">DNA-binding</keyword>
<dbReference type="RefSeq" id="WP_093370097.1">
    <property type="nucleotide sequence ID" value="NZ_JACRTB010000001.1"/>
</dbReference>
<dbReference type="PRINTS" id="PR00696">
    <property type="entry name" value="RSOLVASERUVC"/>
</dbReference>
<dbReference type="SUPFAM" id="SSF53098">
    <property type="entry name" value="Ribonuclease H-like"/>
    <property type="match status" value="1"/>
</dbReference>
<evidence type="ECO:0000256" key="11">
    <source>
        <dbReference type="ARBA" id="ARBA00023204"/>
    </source>
</evidence>
<keyword evidence="3 12" id="KW-0540">Nuclease</keyword>
<evidence type="ECO:0000256" key="5">
    <source>
        <dbReference type="ARBA" id="ARBA00022759"/>
    </source>
</evidence>
<dbReference type="InterPro" id="IPR020563">
    <property type="entry name" value="X-over_junc_endoDNase_Mg_BS"/>
</dbReference>
<feature type="active site" evidence="12">
    <location>
        <position position="7"/>
    </location>
</feature>
<accession>A0ABR7NEP8</accession>
<evidence type="ECO:0000256" key="6">
    <source>
        <dbReference type="ARBA" id="ARBA00022763"/>
    </source>
</evidence>
<evidence type="ECO:0000256" key="3">
    <source>
        <dbReference type="ARBA" id="ARBA00022722"/>
    </source>
</evidence>
<dbReference type="NCBIfam" id="TIGR00228">
    <property type="entry name" value="ruvC"/>
    <property type="match status" value="1"/>
</dbReference>
<keyword evidence="8 12" id="KW-0460">Magnesium</keyword>
<evidence type="ECO:0000256" key="13">
    <source>
        <dbReference type="NCBIfam" id="TIGR00228"/>
    </source>
</evidence>
<keyword evidence="15" id="KW-1185">Reference proteome</keyword>
<evidence type="ECO:0000256" key="4">
    <source>
        <dbReference type="ARBA" id="ARBA00022723"/>
    </source>
</evidence>
<evidence type="ECO:0000256" key="10">
    <source>
        <dbReference type="ARBA" id="ARBA00023172"/>
    </source>
</evidence>
<dbReference type="InterPro" id="IPR036397">
    <property type="entry name" value="RNaseH_sf"/>
</dbReference>
<comment type="subcellular location">
    <subcellularLocation>
        <location evidence="12">Cytoplasm</location>
    </subcellularLocation>
</comment>
<reference evidence="14 15" key="1">
    <citation type="submission" date="2020-08" db="EMBL/GenBank/DDBJ databases">
        <title>Genome public.</title>
        <authorList>
            <person name="Liu C."/>
            <person name="Sun Q."/>
        </authorList>
    </citation>
    <scope>NUCLEOTIDE SEQUENCE [LARGE SCALE GENOMIC DNA]</scope>
    <source>
        <strain evidence="14 15">BX1</strain>
    </source>
</reference>
<dbReference type="PROSITE" id="PS01321">
    <property type="entry name" value="RUVC"/>
    <property type="match status" value="1"/>
</dbReference>
<name>A0ABR7NEP8_9FIRM</name>
<dbReference type="Proteomes" id="UP000658131">
    <property type="component" value="Unassembled WGS sequence"/>
</dbReference>
<comment type="similarity">
    <text evidence="1 12">Belongs to the RuvC family.</text>
</comment>
<evidence type="ECO:0000256" key="9">
    <source>
        <dbReference type="ARBA" id="ARBA00023125"/>
    </source>
</evidence>
<dbReference type="EMBL" id="JACRTB010000001">
    <property type="protein sequence ID" value="MBC8574877.1"/>
    <property type="molecule type" value="Genomic_DNA"/>
</dbReference>
<keyword evidence="11 12" id="KW-0234">DNA repair</keyword>
<evidence type="ECO:0000256" key="12">
    <source>
        <dbReference type="HAMAP-Rule" id="MF_00034"/>
    </source>
</evidence>
<dbReference type="InterPro" id="IPR002176">
    <property type="entry name" value="X-over_junc_endoDNase_RuvC"/>
</dbReference>
<comment type="subunit">
    <text evidence="12">Homodimer which binds Holliday junction (HJ) DNA. The HJ becomes 2-fold symmetrical on binding to RuvC with unstacked arms; it has a different conformation from HJ DNA in complex with RuvA. In the full resolvosome a probable DNA-RuvA(4)-RuvB(12)-RuvC(2) complex forms which resolves the HJ.</text>
</comment>
<sequence>MIVLGVDPGYAIVGCGVLEYQNGRFRTLDARAITTPPRIPFEKRLEMIHRDFCALLEQFRPDQMAIEELFFSQNKTTGIYVAQARGVLLLAASQYGVEPFEYNPMQVKQAVVGYGSAEKRQVIEMTARILGLAERPKPDDVADALAIAICHAHSASVSMLRRAVLTGHNRRRDGQP</sequence>
<keyword evidence="7 12" id="KW-0378">Hydrolase</keyword>
<dbReference type="EC" id="3.1.21.10" evidence="12 13"/>
<evidence type="ECO:0000313" key="14">
    <source>
        <dbReference type="EMBL" id="MBC8574877.1"/>
    </source>
</evidence>
<keyword evidence="6 12" id="KW-0227">DNA damage</keyword>
<keyword evidence="4 12" id="KW-0479">Metal-binding</keyword>
<feature type="binding site" evidence="12">
    <location>
        <position position="140"/>
    </location>
    <ligand>
        <name>Mg(2+)</name>
        <dbReference type="ChEBI" id="CHEBI:18420"/>
        <label>1</label>
    </ligand>
</feature>
<dbReference type="Pfam" id="PF02075">
    <property type="entry name" value="RuvC"/>
    <property type="match status" value="1"/>
</dbReference>
<keyword evidence="2 12" id="KW-0963">Cytoplasm</keyword>
<evidence type="ECO:0000256" key="2">
    <source>
        <dbReference type="ARBA" id="ARBA00022490"/>
    </source>
</evidence>
<feature type="binding site" evidence="12">
    <location>
        <position position="67"/>
    </location>
    <ligand>
        <name>Mg(2+)</name>
        <dbReference type="ChEBI" id="CHEBI:18420"/>
        <label>2</label>
    </ligand>
</feature>
<proteinExistence type="inferred from homology"/>
<dbReference type="NCBIfam" id="NF000711">
    <property type="entry name" value="PRK00039.2-1"/>
    <property type="match status" value="1"/>
</dbReference>
<comment type="cofactor">
    <cofactor evidence="12">
        <name>Mg(2+)</name>
        <dbReference type="ChEBI" id="CHEBI:18420"/>
    </cofactor>
    <text evidence="12">Binds 2 Mg(2+) ion per subunit.</text>
</comment>
<keyword evidence="5 12" id="KW-0255">Endonuclease</keyword>
<evidence type="ECO:0000256" key="1">
    <source>
        <dbReference type="ARBA" id="ARBA00009518"/>
    </source>
</evidence>
<comment type="caution">
    <text evidence="14">The sequence shown here is derived from an EMBL/GenBank/DDBJ whole genome shotgun (WGS) entry which is preliminary data.</text>
</comment>
<organism evidence="14 15">
    <name type="scientific">Yanshouia hominis</name>
    <dbReference type="NCBI Taxonomy" id="2763673"/>
    <lineage>
        <taxon>Bacteria</taxon>
        <taxon>Bacillati</taxon>
        <taxon>Bacillota</taxon>
        <taxon>Clostridia</taxon>
        <taxon>Eubacteriales</taxon>
        <taxon>Oscillospiraceae</taxon>
        <taxon>Yanshouia</taxon>
    </lineage>
</organism>
<dbReference type="GO" id="GO:0016787">
    <property type="term" value="F:hydrolase activity"/>
    <property type="evidence" value="ECO:0007669"/>
    <property type="project" value="UniProtKB-KW"/>
</dbReference>
<comment type="catalytic activity">
    <reaction evidence="12">
        <text>Endonucleolytic cleavage at a junction such as a reciprocal single-stranded crossover between two homologous DNA duplexes (Holliday junction).</text>
        <dbReference type="EC" id="3.1.21.10"/>
    </reaction>
</comment>
<feature type="active site" evidence="12">
    <location>
        <position position="140"/>
    </location>
</feature>
<dbReference type="PANTHER" id="PTHR30194">
    <property type="entry name" value="CROSSOVER JUNCTION ENDODEOXYRIBONUCLEASE RUVC"/>
    <property type="match status" value="1"/>
</dbReference>
<dbReference type="Gene3D" id="3.30.420.10">
    <property type="entry name" value="Ribonuclease H-like superfamily/Ribonuclease H"/>
    <property type="match status" value="1"/>
</dbReference>
<feature type="active site" evidence="12">
    <location>
        <position position="67"/>
    </location>
</feature>
<evidence type="ECO:0000256" key="7">
    <source>
        <dbReference type="ARBA" id="ARBA00022801"/>
    </source>
</evidence>
<gene>
    <name evidence="12 14" type="primary">ruvC</name>
    <name evidence="14" type="ORF">H8717_00420</name>
</gene>
<protein>
    <recommendedName>
        <fullName evidence="12 13">Crossover junction endodeoxyribonuclease RuvC</fullName>
        <ecNumber evidence="12 13">3.1.21.10</ecNumber>
    </recommendedName>
    <alternativeName>
        <fullName evidence="12">Holliday junction nuclease RuvC</fullName>
    </alternativeName>
    <alternativeName>
        <fullName evidence="12">Holliday junction resolvase RuvC</fullName>
    </alternativeName>
</protein>
<keyword evidence="10 12" id="KW-0233">DNA recombination</keyword>
<evidence type="ECO:0000313" key="15">
    <source>
        <dbReference type="Proteomes" id="UP000658131"/>
    </source>
</evidence>